<feature type="compositionally biased region" description="Basic and acidic residues" evidence="1">
    <location>
        <begin position="26"/>
        <end position="47"/>
    </location>
</feature>
<evidence type="ECO:0000256" key="1">
    <source>
        <dbReference type="SAM" id="MobiDB-lite"/>
    </source>
</evidence>
<keyword evidence="4" id="KW-1185">Reference proteome</keyword>
<reference evidence="3 4" key="1">
    <citation type="submission" date="2023-04" db="EMBL/GenBank/DDBJ databases">
        <title>Bacteria Genome Submission.</title>
        <authorList>
            <person name="Isaac P."/>
        </authorList>
    </citation>
    <scope>NUCLEOTIDE SEQUENCE [LARGE SCALE GENOMIC DNA]</scope>
    <source>
        <strain evidence="3 4">SampleS7P1</strain>
    </source>
</reference>
<feature type="region of interest" description="Disordered" evidence="1">
    <location>
        <begin position="24"/>
        <end position="47"/>
    </location>
</feature>
<sequence length="162" mass="17369">MSKKILGLVLASVLVLGMVGCSSSKGETKANENTTKEEVSSKKDIPEGLDKEIGNGTVVLSTAGGTTENGNAPTVFVGQDTLLDQIGLSAENFDGSKLSYVYIDGMLNTKEQLGEMTQTTITLQDNSLKEGKHKVEVVQYDNDEQTGTPVTYKVVTYEVKNK</sequence>
<keyword evidence="2" id="KW-0732">Signal</keyword>
<gene>
    <name evidence="3" type="ORF">QJS64_13640</name>
</gene>
<evidence type="ECO:0000313" key="3">
    <source>
        <dbReference type="EMBL" id="WGX75111.1"/>
    </source>
</evidence>
<dbReference type="Proteomes" id="UP001239169">
    <property type="component" value="Chromosome"/>
</dbReference>
<feature type="signal peptide" evidence="2">
    <location>
        <begin position="1"/>
        <end position="26"/>
    </location>
</feature>
<dbReference type="EMBL" id="CP124685">
    <property type="protein sequence ID" value="WGX75111.1"/>
    <property type="molecule type" value="Genomic_DNA"/>
</dbReference>
<protein>
    <recommendedName>
        <fullName evidence="5">Lipoprotein</fullName>
    </recommendedName>
</protein>
<name>A0ABY8R2L8_PARBF</name>
<evidence type="ECO:0000313" key="4">
    <source>
        <dbReference type="Proteomes" id="UP001239169"/>
    </source>
</evidence>
<feature type="chain" id="PRO_5047313380" description="Lipoprotein" evidence="2">
    <location>
        <begin position="27"/>
        <end position="162"/>
    </location>
</feature>
<organism evidence="3 4">
    <name type="scientific">Paraclostridium bifermentans</name>
    <name type="common">Clostridium bifermentans</name>
    <dbReference type="NCBI Taxonomy" id="1490"/>
    <lineage>
        <taxon>Bacteria</taxon>
        <taxon>Bacillati</taxon>
        <taxon>Bacillota</taxon>
        <taxon>Clostridia</taxon>
        <taxon>Peptostreptococcales</taxon>
        <taxon>Peptostreptococcaceae</taxon>
        <taxon>Paraclostridium</taxon>
    </lineage>
</organism>
<evidence type="ECO:0008006" key="5">
    <source>
        <dbReference type="Google" id="ProtNLM"/>
    </source>
</evidence>
<evidence type="ECO:0000256" key="2">
    <source>
        <dbReference type="SAM" id="SignalP"/>
    </source>
</evidence>
<proteinExistence type="predicted"/>
<accession>A0ABY8R2L8</accession>